<dbReference type="AlphaFoldDB" id="A0AAJ0HAA5"/>
<accession>A0AAJ0HAA5</accession>
<feature type="transmembrane region" description="Helical" evidence="2">
    <location>
        <begin position="678"/>
        <end position="703"/>
    </location>
</feature>
<name>A0AAJ0HAA5_9PEZI</name>
<keyword evidence="2" id="KW-0812">Transmembrane</keyword>
<feature type="region of interest" description="Disordered" evidence="1">
    <location>
        <begin position="71"/>
        <end position="92"/>
    </location>
</feature>
<dbReference type="Proteomes" id="UP001275084">
    <property type="component" value="Unassembled WGS sequence"/>
</dbReference>
<sequence length="876" mass="97098">MADKQDATSSSRSLGVGSSTSTHHGATLMSPDPQPLRRGSSAMLSKTATFPNTGRRLEHFWRRQLRLKRSRPVHPAVGAPGAAGTLGHGAASLPKRGKKIECSVKSVICKLEPKERNGRRFPDFDGLKTYNVDDNITQDLRLAEVTRLLRVAQNPTQPVLLGRSRYLESMKGDNYGYQALSRMSTAISTALNLCLLDNECISVEFCGRLASRDRLRKLIRQAHIAAQMSSSEDDHGVPKCCPADEEERLMAVFALVDYISAIIARLVSQSASGDFWITNIISVLSARVAKIKFLLVDITTGAAIAANTGEDTLEAFPDTGDPVTAAQEEEEEECEEAQRVIDANTKDGLTSEEDAAVGTYCINQNKYRAGTNAAMKYILLSLRFLNRSGLPPTTFEISVVLYEIGFENFKTVLFQDRDLEYSASSDRDVLNTAQPALIILDQTLKDLHKRQPLSMANKEKQETDDLGTFVEWAYQERNEVHSTTPTAGIDYVELSKSRRTMRLNSMADITTAMVPLIATSPILLSGFTTFRNVMALSGTVRDVVSPFQEGQFGAFCRLYTSEFDKEVEKREILRLSKAFEDQRFSRCRLLTQGDGKWGAKLFSRYADGTRDAGNVVQERLQECSIDMKEWVVDETSVTISLRFYVSTVMMIAGILGGGGLAIGFAVGNRIEGVDPFNLATYTWVLAAFVVLICKSVLVDSWTWSDFLRRRVRCRSVSELAATTGVDEQLILAKLLHDDCGGSILLTRGPYNSVFRRQTDDTNGFSIDRPISAETLMLSGLAALKVVTPRGDAIVCLDYRQGTTLTVVEHQGTEDKGRLICEDLNPIQSAANKRTRGWHGLEHSLEPVKLRLTKKEGFKWKRVQGLYDFNGADVVFE</sequence>
<gene>
    <name evidence="3" type="ORF">B0T25DRAFT_483488</name>
</gene>
<feature type="compositionally biased region" description="Low complexity" evidence="1">
    <location>
        <begin position="73"/>
        <end position="83"/>
    </location>
</feature>
<keyword evidence="2" id="KW-1133">Transmembrane helix</keyword>
<feature type="transmembrane region" description="Helical" evidence="2">
    <location>
        <begin position="643"/>
        <end position="666"/>
    </location>
</feature>
<evidence type="ECO:0000256" key="1">
    <source>
        <dbReference type="SAM" id="MobiDB-lite"/>
    </source>
</evidence>
<comment type="caution">
    <text evidence="3">The sequence shown here is derived from an EMBL/GenBank/DDBJ whole genome shotgun (WGS) entry which is preliminary data.</text>
</comment>
<protein>
    <submittedName>
        <fullName evidence="3">Uncharacterized protein</fullName>
    </submittedName>
</protein>
<proteinExistence type="predicted"/>
<organism evidence="3 4">
    <name type="scientific">Lasiosphaeria hispida</name>
    <dbReference type="NCBI Taxonomy" id="260671"/>
    <lineage>
        <taxon>Eukaryota</taxon>
        <taxon>Fungi</taxon>
        <taxon>Dikarya</taxon>
        <taxon>Ascomycota</taxon>
        <taxon>Pezizomycotina</taxon>
        <taxon>Sordariomycetes</taxon>
        <taxon>Sordariomycetidae</taxon>
        <taxon>Sordariales</taxon>
        <taxon>Lasiosphaeriaceae</taxon>
        <taxon>Lasiosphaeria</taxon>
    </lineage>
</organism>
<evidence type="ECO:0000313" key="3">
    <source>
        <dbReference type="EMBL" id="KAK3345924.1"/>
    </source>
</evidence>
<feature type="region of interest" description="Disordered" evidence="1">
    <location>
        <begin position="1"/>
        <end position="40"/>
    </location>
</feature>
<evidence type="ECO:0000313" key="4">
    <source>
        <dbReference type="Proteomes" id="UP001275084"/>
    </source>
</evidence>
<reference evidence="3" key="1">
    <citation type="journal article" date="2023" name="Mol. Phylogenet. Evol.">
        <title>Genome-scale phylogeny and comparative genomics of the fungal order Sordariales.</title>
        <authorList>
            <person name="Hensen N."/>
            <person name="Bonometti L."/>
            <person name="Westerberg I."/>
            <person name="Brannstrom I.O."/>
            <person name="Guillou S."/>
            <person name="Cros-Aarteil S."/>
            <person name="Calhoun S."/>
            <person name="Haridas S."/>
            <person name="Kuo A."/>
            <person name="Mondo S."/>
            <person name="Pangilinan J."/>
            <person name="Riley R."/>
            <person name="LaButti K."/>
            <person name="Andreopoulos B."/>
            <person name="Lipzen A."/>
            <person name="Chen C."/>
            <person name="Yan M."/>
            <person name="Daum C."/>
            <person name="Ng V."/>
            <person name="Clum A."/>
            <person name="Steindorff A."/>
            <person name="Ohm R.A."/>
            <person name="Martin F."/>
            <person name="Silar P."/>
            <person name="Natvig D.O."/>
            <person name="Lalanne C."/>
            <person name="Gautier V."/>
            <person name="Ament-Velasquez S.L."/>
            <person name="Kruys A."/>
            <person name="Hutchinson M.I."/>
            <person name="Powell A.J."/>
            <person name="Barry K."/>
            <person name="Miller A.N."/>
            <person name="Grigoriev I.V."/>
            <person name="Debuchy R."/>
            <person name="Gladieux P."/>
            <person name="Hiltunen Thoren M."/>
            <person name="Johannesson H."/>
        </authorList>
    </citation>
    <scope>NUCLEOTIDE SEQUENCE</scope>
    <source>
        <strain evidence="3">CBS 955.72</strain>
    </source>
</reference>
<keyword evidence="2" id="KW-0472">Membrane</keyword>
<dbReference type="EMBL" id="JAUIQD010000006">
    <property type="protein sequence ID" value="KAK3345924.1"/>
    <property type="molecule type" value="Genomic_DNA"/>
</dbReference>
<evidence type="ECO:0000256" key="2">
    <source>
        <dbReference type="SAM" id="Phobius"/>
    </source>
</evidence>
<keyword evidence="4" id="KW-1185">Reference proteome</keyword>
<feature type="compositionally biased region" description="Low complexity" evidence="1">
    <location>
        <begin position="8"/>
        <end position="22"/>
    </location>
</feature>
<reference evidence="3" key="2">
    <citation type="submission" date="2023-06" db="EMBL/GenBank/DDBJ databases">
        <authorList>
            <consortium name="Lawrence Berkeley National Laboratory"/>
            <person name="Haridas S."/>
            <person name="Hensen N."/>
            <person name="Bonometti L."/>
            <person name="Westerberg I."/>
            <person name="Brannstrom I.O."/>
            <person name="Guillou S."/>
            <person name="Cros-Aarteil S."/>
            <person name="Calhoun S."/>
            <person name="Kuo A."/>
            <person name="Mondo S."/>
            <person name="Pangilinan J."/>
            <person name="Riley R."/>
            <person name="Labutti K."/>
            <person name="Andreopoulos B."/>
            <person name="Lipzen A."/>
            <person name="Chen C."/>
            <person name="Yanf M."/>
            <person name="Daum C."/>
            <person name="Ng V."/>
            <person name="Clum A."/>
            <person name="Steindorff A."/>
            <person name="Ohm R."/>
            <person name="Martin F."/>
            <person name="Silar P."/>
            <person name="Natvig D."/>
            <person name="Lalanne C."/>
            <person name="Gautier V."/>
            <person name="Ament-Velasquez S.L."/>
            <person name="Kruys A."/>
            <person name="Hutchinson M.I."/>
            <person name="Powell A.J."/>
            <person name="Barry K."/>
            <person name="Miller A.N."/>
            <person name="Grigoriev I.V."/>
            <person name="Debuchy R."/>
            <person name="Gladieux P."/>
            <person name="Thoren M.H."/>
            <person name="Johannesson H."/>
        </authorList>
    </citation>
    <scope>NUCLEOTIDE SEQUENCE</scope>
    <source>
        <strain evidence="3">CBS 955.72</strain>
    </source>
</reference>